<reference evidence="3 4" key="1">
    <citation type="journal article" date="2017" name="G3 (Bethesda)">
        <title>First Draft Genome Sequence of the Pathogenic Fungus Lomentospora prolificans (Formerly Scedosporium prolificans).</title>
        <authorList>
            <person name="Luo R."/>
            <person name="Zimin A."/>
            <person name="Workman R."/>
            <person name="Fan Y."/>
            <person name="Pertea G."/>
            <person name="Grossman N."/>
            <person name="Wear M.P."/>
            <person name="Jia B."/>
            <person name="Miller H."/>
            <person name="Casadevall A."/>
            <person name="Timp W."/>
            <person name="Zhang S.X."/>
            <person name="Salzberg S.L."/>
        </authorList>
    </citation>
    <scope>NUCLEOTIDE SEQUENCE [LARGE SCALE GENOMIC DNA]</scope>
    <source>
        <strain evidence="3 4">JHH-5317</strain>
    </source>
</reference>
<accession>A0A2N3N4Z7</accession>
<dbReference type="PANTHER" id="PTHR28048">
    <property type="entry name" value="ACR195WP"/>
    <property type="match status" value="1"/>
</dbReference>
<dbReference type="PANTHER" id="PTHR28048:SF1">
    <property type="entry name" value="ACR195WP"/>
    <property type="match status" value="1"/>
</dbReference>
<keyword evidence="1" id="KW-0472">Membrane</keyword>
<feature type="domain" description="Distal membrane-arm assembly complex protein 1-like" evidence="2">
    <location>
        <begin position="29"/>
        <end position="60"/>
    </location>
</feature>
<protein>
    <recommendedName>
        <fullName evidence="2">Distal membrane-arm assembly complex protein 1-like domain-containing protein</fullName>
    </recommendedName>
</protein>
<gene>
    <name evidence="3" type="ORF">jhhlp_006113</name>
</gene>
<dbReference type="InterPro" id="IPR053092">
    <property type="entry name" value="Mitochondrial_unc_protein"/>
</dbReference>
<proteinExistence type="predicted"/>
<dbReference type="InParanoid" id="A0A2N3N4Z7"/>
<evidence type="ECO:0000313" key="4">
    <source>
        <dbReference type="Proteomes" id="UP000233524"/>
    </source>
</evidence>
<dbReference type="VEuPathDB" id="FungiDB:jhhlp_006113"/>
<keyword evidence="1" id="KW-0812">Transmembrane</keyword>
<evidence type="ECO:0000259" key="2">
    <source>
        <dbReference type="Pfam" id="PF15055"/>
    </source>
</evidence>
<sequence>MAREAVPTLQSLEKPEDLKTVLKQDMAEDCTACRVVGGSAFLGLAAFNYFSGHAQLEARRQAVLNSNSMFGMRSRRLGITMLSLGLAWMGVWRLVK</sequence>
<dbReference type="EMBL" id="NLAX01000701">
    <property type="protein sequence ID" value="PKS07509.1"/>
    <property type="molecule type" value="Genomic_DNA"/>
</dbReference>
<dbReference type="AlphaFoldDB" id="A0A2N3N4Z7"/>
<dbReference type="Proteomes" id="UP000233524">
    <property type="component" value="Unassembled WGS sequence"/>
</dbReference>
<name>A0A2N3N4Z7_9PEZI</name>
<evidence type="ECO:0000256" key="1">
    <source>
        <dbReference type="SAM" id="Phobius"/>
    </source>
</evidence>
<keyword evidence="1" id="KW-1133">Transmembrane helix</keyword>
<feature type="transmembrane region" description="Helical" evidence="1">
    <location>
        <begin position="77"/>
        <end position="95"/>
    </location>
</feature>
<keyword evidence="4" id="KW-1185">Reference proteome</keyword>
<dbReference type="InterPro" id="IPR028036">
    <property type="entry name" value="DMAC1-like_dom"/>
</dbReference>
<dbReference type="Pfam" id="PF15055">
    <property type="entry name" value="DMAC1_Dmo2"/>
    <property type="match status" value="1"/>
</dbReference>
<organism evidence="3 4">
    <name type="scientific">Lomentospora prolificans</name>
    <dbReference type="NCBI Taxonomy" id="41688"/>
    <lineage>
        <taxon>Eukaryota</taxon>
        <taxon>Fungi</taxon>
        <taxon>Dikarya</taxon>
        <taxon>Ascomycota</taxon>
        <taxon>Pezizomycotina</taxon>
        <taxon>Sordariomycetes</taxon>
        <taxon>Hypocreomycetidae</taxon>
        <taxon>Microascales</taxon>
        <taxon>Microascaceae</taxon>
        <taxon>Lomentospora</taxon>
    </lineage>
</organism>
<comment type="caution">
    <text evidence="3">The sequence shown here is derived from an EMBL/GenBank/DDBJ whole genome shotgun (WGS) entry which is preliminary data.</text>
</comment>
<evidence type="ECO:0000313" key="3">
    <source>
        <dbReference type="EMBL" id="PKS07509.1"/>
    </source>
</evidence>
<dbReference type="OrthoDB" id="6604875at2759"/>